<keyword evidence="1" id="KW-0378">Hydrolase</keyword>
<dbReference type="Proteomes" id="UP000257109">
    <property type="component" value="Unassembled WGS sequence"/>
</dbReference>
<evidence type="ECO:0000256" key="1">
    <source>
        <dbReference type="ARBA" id="ARBA00022670"/>
    </source>
</evidence>
<protein>
    <submittedName>
        <fullName evidence="4">Uncharacterized protein</fullName>
    </submittedName>
</protein>
<comment type="caution">
    <text evidence="4">The sequence shown here is derived from an EMBL/GenBank/DDBJ whole genome shotgun (WGS) entry which is preliminary data.</text>
</comment>
<dbReference type="InterPro" id="IPR036397">
    <property type="entry name" value="RNaseH_sf"/>
</dbReference>
<dbReference type="GO" id="GO:0003676">
    <property type="term" value="F:nucleic acid binding"/>
    <property type="evidence" value="ECO:0007669"/>
    <property type="project" value="InterPro"/>
</dbReference>
<dbReference type="GO" id="GO:0006508">
    <property type="term" value="P:proteolysis"/>
    <property type="evidence" value="ECO:0007669"/>
    <property type="project" value="UniProtKB-KW"/>
</dbReference>
<gene>
    <name evidence="4" type="ORF">CR513_17122</name>
</gene>
<dbReference type="PANTHER" id="PTHR42648:SF18">
    <property type="entry name" value="RETROTRANSPOSON, UNCLASSIFIED-LIKE PROTEIN"/>
    <property type="match status" value="1"/>
</dbReference>
<evidence type="ECO:0000313" key="5">
    <source>
        <dbReference type="Proteomes" id="UP000257109"/>
    </source>
</evidence>
<feature type="non-terminal residue" evidence="4">
    <location>
        <position position="1"/>
    </location>
</feature>
<proteinExistence type="predicted"/>
<dbReference type="OrthoDB" id="1426048at2759"/>
<feature type="domain" description="Retrovirus-related Pol polyprotein from transposon TNT 1-94-like beta-barrel" evidence="3">
    <location>
        <begin position="37"/>
        <end position="109"/>
    </location>
</feature>
<dbReference type="SUPFAM" id="SSF53098">
    <property type="entry name" value="Ribonuclease H-like"/>
    <property type="match status" value="1"/>
</dbReference>
<evidence type="ECO:0000313" key="4">
    <source>
        <dbReference type="EMBL" id="RDX99778.1"/>
    </source>
</evidence>
<dbReference type="PANTHER" id="PTHR42648">
    <property type="entry name" value="TRANSPOSASE, PUTATIVE-RELATED"/>
    <property type="match status" value="1"/>
</dbReference>
<dbReference type="Gene3D" id="3.30.420.10">
    <property type="entry name" value="Ribonuclease H-like superfamily/Ribonuclease H"/>
    <property type="match status" value="1"/>
</dbReference>
<evidence type="ECO:0000259" key="2">
    <source>
        <dbReference type="Pfam" id="PF13976"/>
    </source>
</evidence>
<keyword evidence="5" id="KW-1185">Reference proteome</keyword>
<reference evidence="4" key="1">
    <citation type="submission" date="2018-05" db="EMBL/GenBank/DDBJ databases">
        <title>Draft genome of Mucuna pruriens seed.</title>
        <authorList>
            <person name="Nnadi N.E."/>
            <person name="Vos R."/>
            <person name="Hasami M.H."/>
            <person name="Devisetty U.K."/>
            <person name="Aguiy J.C."/>
        </authorList>
    </citation>
    <scope>NUCLEOTIDE SEQUENCE [LARGE SCALE GENOMIC DNA]</scope>
    <source>
        <strain evidence="4">JCA_2017</strain>
    </source>
</reference>
<dbReference type="Pfam" id="PF13976">
    <property type="entry name" value="gag_pre-integrs"/>
    <property type="match status" value="1"/>
</dbReference>
<dbReference type="GO" id="GO:0008233">
    <property type="term" value="F:peptidase activity"/>
    <property type="evidence" value="ECO:0007669"/>
    <property type="project" value="UniProtKB-KW"/>
</dbReference>
<feature type="domain" description="GAG-pre-integrase" evidence="2">
    <location>
        <begin position="139"/>
        <end position="207"/>
    </location>
</feature>
<dbReference type="AlphaFoldDB" id="A0A371HAE6"/>
<name>A0A371HAE6_MUCPR</name>
<accession>A0A371HAE6</accession>
<dbReference type="InterPro" id="IPR025724">
    <property type="entry name" value="GAG-pre-integrase_dom"/>
</dbReference>
<dbReference type="EMBL" id="QJKJ01003138">
    <property type="protein sequence ID" value="RDX99778.1"/>
    <property type="molecule type" value="Genomic_DNA"/>
</dbReference>
<dbReference type="InterPro" id="IPR012337">
    <property type="entry name" value="RNaseH-like_sf"/>
</dbReference>
<dbReference type="Pfam" id="PF22936">
    <property type="entry name" value="Pol_BBD"/>
    <property type="match status" value="1"/>
</dbReference>
<dbReference type="InterPro" id="IPR039537">
    <property type="entry name" value="Retrotran_Ty1/copia-like"/>
</dbReference>
<evidence type="ECO:0000259" key="3">
    <source>
        <dbReference type="Pfam" id="PF22936"/>
    </source>
</evidence>
<keyword evidence="1" id="KW-0645">Protease</keyword>
<dbReference type="InterPro" id="IPR054722">
    <property type="entry name" value="PolX-like_BBD"/>
</dbReference>
<sequence length="293" mass="33512">MTESSNYKYVQPTIPKFDGHYDHWAKPMENFLRSKECSNHMSGNKEWFSELDENFRHIVKLDNDTRIAVMGKGSVRLNVNGVTHVISHVYYVPELKNNLLSMGQFQEKGLAILIQNGKYKVYHLERGQIIEIDMKGNRMFVLSATMVSINSTCFQTELEHDSQLWHSRLGHLSYNGLRILSSKQMVNGLPSITTPRNLCMYCLPGKQHRNSTPRKSLWRASTKLQLIHANICGPIKPISISNKSFKVLVEKEAGVRIKCLRTYKGGEVTSNEFGEFCKSQGIRRQLTAAYTPQ</sequence>
<organism evidence="4 5">
    <name type="scientific">Mucuna pruriens</name>
    <name type="common">Velvet bean</name>
    <name type="synonym">Dolichos pruriens</name>
    <dbReference type="NCBI Taxonomy" id="157652"/>
    <lineage>
        <taxon>Eukaryota</taxon>
        <taxon>Viridiplantae</taxon>
        <taxon>Streptophyta</taxon>
        <taxon>Embryophyta</taxon>
        <taxon>Tracheophyta</taxon>
        <taxon>Spermatophyta</taxon>
        <taxon>Magnoliopsida</taxon>
        <taxon>eudicotyledons</taxon>
        <taxon>Gunneridae</taxon>
        <taxon>Pentapetalae</taxon>
        <taxon>rosids</taxon>
        <taxon>fabids</taxon>
        <taxon>Fabales</taxon>
        <taxon>Fabaceae</taxon>
        <taxon>Papilionoideae</taxon>
        <taxon>50 kb inversion clade</taxon>
        <taxon>NPAAA clade</taxon>
        <taxon>indigoferoid/millettioid clade</taxon>
        <taxon>Phaseoleae</taxon>
        <taxon>Mucuna</taxon>
    </lineage>
</organism>